<evidence type="ECO:0000313" key="3">
    <source>
        <dbReference type="EMBL" id="MBE2985557.1"/>
    </source>
</evidence>
<dbReference type="RefSeq" id="WP_336613064.1">
    <property type="nucleotide sequence ID" value="NZ_JADBHS010000001.1"/>
</dbReference>
<evidence type="ECO:0000259" key="2">
    <source>
        <dbReference type="Pfam" id="PF21882"/>
    </source>
</evidence>
<feature type="domain" description="Putative tail fiber protein gp53-like C-terminal" evidence="2">
    <location>
        <begin position="271"/>
        <end position="351"/>
    </location>
</feature>
<comment type="caution">
    <text evidence="3">The sequence shown here is derived from an EMBL/GenBank/DDBJ whole genome shotgun (WGS) entry which is preliminary data.</text>
</comment>
<dbReference type="Gene3D" id="2.60.40.3940">
    <property type="match status" value="1"/>
</dbReference>
<proteinExistence type="predicted"/>
<dbReference type="EMBL" id="JADBHS010000001">
    <property type="protein sequence ID" value="MBE2985557.1"/>
    <property type="molecule type" value="Genomic_DNA"/>
</dbReference>
<dbReference type="Pfam" id="PF03406">
    <property type="entry name" value="Phage_fiber_2"/>
    <property type="match status" value="1"/>
</dbReference>
<dbReference type="AlphaFoldDB" id="A0ABD4JG40"/>
<dbReference type="InterPro" id="IPR037053">
    <property type="entry name" value="Phage_tail_collar_dom_sf"/>
</dbReference>
<dbReference type="Gene3D" id="3.90.1340.10">
    <property type="entry name" value="Phage tail collar domain"/>
    <property type="match status" value="1"/>
</dbReference>
<dbReference type="InterPro" id="IPR011083">
    <property type="entry name" value="Phage_tail_collar_dom"/>
</dbReference>
<dbReference type="SUPFAM" id="SSF88874">
    <property type="entry name" value="Receptor-binding domain of short tail fibre protein gp12"/>
    <property type="match status" value="1"/>
</dbReference>
<evidence type="ECO:0000259" key="1">
    <source>
        <dbReference type="Pfam" id="PF07484"/>
    </source>
</evidence>
<accession>A0ABD4JG40</accession>
<dbReference type="Pfam" id="PF07484">
    <property type="entry name" value="Collar"/>
    <property type="match status" value="1"/>
</dbReference>
<organism evidence="3 4">
    <name type="scientific">Campylobacter californiensis</name>
    <dbReference type="NCBI Taxonomy" id="1032243"/>
    <lineage>
        <taxon>Bacteria</taxon>
        <taxon>Pseudomonadati</taxon>
        <taxon>Campylobacterota</taxon>
        <taxon>Epsilonproteobacteria</taxon>
        <taxon>Campylobacterales</taxon>
        <taxon>Campylobacteraceae</taxon>
        <taxon>Campylobacter</taxon>
    </lineage>
</organism>
<dbReference type="InterPro" id="IPR005068">
    <property type="entry name" value="Phage_lambda_Stf-r2"/>
</dbReference>
<dbReference type="Proteomes" id="UP001318760">
    <property type="component" value="Unassembled WGS sequence"/>
</dbReference>
<reference evidence="3 4" key="1">
    <citation type="submission" date="2020-10" db="EMBL/GenBank/DDBJ databases">
        <title>Campylobacter californiensis sp. nov. isolated from cattle and feral swine in California.</title>
        <authorList>
            <person name="Miller W.G."/>
        </authorList>
    </citation>
    <scope>NUCLEOTIDE SEQUENCE [LARGE SCALE GENOMIC DNA]</scope>
    <source>
        <strain evidence="3 4">RM12919</strain>
    </source>
</reference>
<gene>
    <name evidence="3" type="ORF">CCAL12919_00210</name>
</gene>
<protein>
    <submittedName>
        <fullName evidence="3">Tail fiber protein</fullName>
    </submittedName>
</protein>
<dbReference type="Pfam" id="PF21882">
    <property type="entry name" value="Gp53-like_C"/>
    <property type="match status" value="1"/>
</dbReference>
<feature type="domain" description="Phage tail collar" evidence="1">
    <location>
        <begin position="86"/>
        <end position="129"/>
    </location>
</feature>
<sequence length="351" mass="37929">MDKIKNGTGLEVRNQINTELERLGAALTAVAGKADTIENALNTKLNAEDTAADSQRLGNIEASKYALKSDISDGLKIGSYLLWSSESTTPAGFLVCDGRSLAKSEYPELFAVIGYTYGGSEESFNIPTFNDGRFMRSLGGNALPLGELQQDEIKKHSHNFYTSKANTAASGGNWYGHPSLTLNNPTSETGGDETRPTNSSVVVLIKAKDVKEATQSEIDDTPYATEAKAGIVKLKNSINGNAEDSAVTEKAIKDFIDNGFLNLKSDNGYTKLPNGFIMQWGIISTDFRIASNDIIFPIAFPNACFGGWWSTNKNHGASEGTSLLKEFTNSGMVFENWLGASAHVRWFAIGH</sequence>
<dbReference type="InterPro" id="IPR054075">
    <property type="entry name" value="Gp53-like_C"/>
</dbReference>
<evidence type="ECO:0000313" key="4">
    <source>
        <dbReference type="Proteomes" id="UP001318760"/>
    </source>
</evidence>
<name>A0ABD4JG40_9BACT</name>